<dbReference type="STRING" id="151549.A0A4C1Y1L2"/>
<protein>
    <submittedName>
        <fullName evidence="3">PiggyBac transposable element-derived protein 1</fullName>
    </submittedName>
</protein>
<accession>A0A4C1Y1L2</accession>
<evidence type="ECO:0000313" key="3">
    <source>
        <dbReference type="EMBL" id="GBP69400.1"/>
    </source>
</evidence>
<dbReference type="OrthoDB" id="6375801at2759"/>
<dbReference type="InterPro" id="IPR052638">
    <property type="entry name" value="PiggyBac_TE-derived"/>
</dbReference>
<name>A0A4C1Y1L2_EUMVA</name>
<reference evidence="3 4" key="1">
    <citation type="journal article" date="2019" name="Commun. Biol.">
        <title>The bagworm genome reveals a unique fibroin gene that provides high tensile strength.</title>
        <authorList>
            <person name="Kono N."/>
            <person name="Nakamura H."/>
            <person name="Ohtoshi R."/>
            <person name="Tomita M."/>
            <person name="Numata K."/>
            <person name="Arakawa K."/>
        </authorList>
    </citation>
    <scope>NUCLEOTIDE SEQUENCE [LARGE SCALE GENOMIC DNA]</scope>
</reference>
<evidence type="ECO:0000256" key="1">
    <source>
        <dbReference type="SAM" id="Coils"/>
    </source>
</evidence>
<sequence length="588" mass="69469">MFKVRKLSETLIRKFNQWNVFHEDISIDESMVKYYGHHSVKQFICGKPVRYGYKNWVAACSSGYCYCFDIYCGKSSSSGYRATNTVRENRTKKCSLQNAKKVMKKSRAEFDWRFDKNNEILLIRWKDNSICTIAMAINYDSYEPIDEMDQSISLYKIGIHGKKWWSVLFTYMIGMALSNAWRLHVQFKEGAMKQIMAPRKKLTREEKLQKKREAERQRYQKIKNDPEKYKLQKQKEKEKYLKKKEKGLIKTVDQMTPREQRKARKIWKKKAKERRQRLALQNVTNIPAVPSTSDVDDQLPQRIFLTKALAAKLKSDRARRQRYLMIKKKDETINKLKAKVACYKKRLQRLRKREKHTPNSKVEEVMNSPCARETVKKKLLFAEVLHQQLKKIILPFKRKRKRIFKRVISGKYSERCLSRECATCKNKGLEYKEFDNGIQIVYRKWQPVSTTITDPKRKRQERFFILERWPVTQYRNKYMFYFLVTHLIEFYPAITHFTWNYHEAGHGKGAPDGVGAVCKRSADRLVGSGNDISSLNDLSEAIQKTCPNINVYLIDDMNILEKEALLATAKEQIKTFPVLCVSIRCHGT</sequence>
<dbReference type="EMBL" id="BGZK01001039">
    <property type="protein sequence ID" value="GBP69400.1"/>
    <property type="molecule type" value="Genomic_DNA"/>
</dbReference>
<dbReference type="AlphaFoldDB" id="A0A4C1Y1L2"/>
<organism evidence="3 4">
    <name type="scientific">Eumeta variegata</name>
    <name type="common">Bagworm moth</name>
    <name type="synonym">Eumeta japonica</name>
    <dbReference type="NCBI Taxonomy" id="151549"/>
    <lineage>
        <taxon>Eukaryota</taxon>
        <taxon>Metazoa</taxon>
        <taxon>Ecdysozoa</taxon>
        <taxon>Arthropoda</taxon>
        <taxon>Hexapoda</taxon>
        <taxon>Insecta</taxon>
        <taxon>Pterygota</taxon>
        <taxon>Neoptera</taxon>
        <taxon>Endopterygota</taxon>
        <taxon>Lepidoptera</taxon>
        <taxon>Glossata</taxon>
        <taxon>Ditrysia</taxon>
        <taxon>Tineoidea</taxon>
        <taxon>Psychidae</taxon>
        <taxon>Oiketicinae</taxon>
        <taxon>Eumeta</taxon>
    </lineage>
</organism>
<evidence type="ECO:0000259" key="2">
    <source>
        <dbReference type="Pfam" id="PF13843"/>
    </source>
</evidence>
<keyword evidence="1" id="KW-0175">Coiled coil</keyword>
<keyword evidence="4" id="KW-1185">Reference proteome</keyword>
<dbReference type="GO" id="GO:0043565">
    <property type="term" value="F:sequence-specific DNA binding"/>
    <property type="evidence" value="ECO:0007669"/>
    <property type="project" value="TreeGrafter"/>
</dbReference>
<comment type="caution">
    <text evidence="3">The sequence shown here is derived from an EMBL/GenBank/DDBJ whole genome shotgun (WGS) entry which is preliminary data.</text>
</comment>
<evidence type="ECO:0000313" key="4">
    <source>
        <dbReference type="Proteomes" id="UP000299102"/>
    </source>
</evidence>
<dbReference type="Pfam" id="PF13843">
    <property type="entry name" value="DDE_Tnp_1_7"/>
    <property type="match status" value="1"/>
</dbReference>
<dbReference type="PANTHER" id="PTHR47055">
    <property type="entry name" value="DDE_TNP_1_7 DOMAIN-CONTAINING PROTEIN"/>
    <property type="match status" value="1"/>
</dbReference>
<dbReference type="PANTHER" id="PTHR47055:SF3">
    <property type="entry name" value="PHORBOL-ESTER_DAG-TYPE DOMAIN-CONTAINING PROTEIN"/>
    <property type="match status" value="1"/>
</dbReference>
<feature type="domain" description="PiggyBac transposable element-derived protein" evidence="2">
    <location>
        <begin position="3"/>
        <end position="76"/>
    </location>
</feature>
<gene>
    <name evidence="3" type="primary">PGBD1</name>
    <name evidence="3" type="ORF">EVAR_54819_1</name>
</gene>
<dbReference type="InterPro" id="IPR029526">
    <property type="entry name" value="PGBD"/>
</dbReference>
<proteinExistence type="predicted"/>
<dbReference type="Proteomes" id="UP000299102">
    <property type="component" value="Unassembled WGS sequence"/>
</dbReference>
<feature type="coiled-coil region" evidence="1">
    <location>
        <begin position="326"/>
        <end position="353"/>
    </location>
</feature>